<dbReference type="PANTHER" id="PTHR34980">
    <property type="entry name" value="INNER MEMBRANE PROTEIN-RELATED-RELATED"/>
    <property type="match status" value="1"/>
</dbReference>
<keyword evidence="3" id="KW-1185">Reference proteome</keyword>
<dbReference type="AlphaFoldDB" id="R4YU49"/>
<feature type="transmembrane region" description="Helical" evidence="1">
    <location>
        <begin position="130"/>
        <end position="148"/>
    </location>
</feature>
<name>R4YU49_OLEAN</name>
<organism evidence="2 3">
    <name type="scientific">Oleispira antarctica RB-8</name>
    <dbReference type="NCBI Taxonomy" id="698738"/>
    <lineage>
        <taxon>Bacteria</taxon>
        <taxon>Pseudomonadati</taxon>
        <taxon>Pseudomonadota</taxon>
        <taxon>Gammaproteobacteria</taxon>
        <taxon>Oceanospirillales</taxon>
        <taxon>Oceanospirillaceae</taxon>
        <taxon>Oleispira</taxon>
    </lineage>
</organism>
<feature type="transmembrane region" description="Helical" evidence="1">
    <location>
        <begin position="101"/>
        <end position="123"/>
    </location>
</feature>
<keyword evidence="1" id="KW-0812">Transmembrane</keyword>
<feature type="transmembrane region" description="Helical" evidence="1">
    <location>
        <begin position="251"/>
        <end position="272"/>
    </location>
</feature>
<feature type="transmembrane region" description="Helical" evidence="1">
    <location>
        <begin position="217"/>
        <end position="239"/>
    </location>
</feature>
<feature type="transmembrane region" description="Helical" evidence="1">
    <location>
        <begin position="187"/>
        <end position="205"/>
    </location>
</feature>
<evidence type="ECO:0000313" key="2">
    <source>
        <dbReference type="EMBL" id="CCK77553.1"/>
    </source>
</evidence>
<dbReference type="KEGG" id="oai:OLEAN_C33770"/>
<dbReference type="InterPro" id="IPR008523">
    <property type="entry name" value="DUF805"/>
</dbReference>
<feature type="transmembrane region" description="Helical" evidence="1">
    <location>
        <begin position="475"/>
        <end position="492"/>
    </location>
</feature>
<protein>
    <recommendedName>
        <fullName evidence="4">DUF805 domain-containing protein</fullName>
    </recommendedName>
</protein>
<feature type="transmembrane region" description="Helical" evidence="1">
    <location>
        <begin position="66"/>
        <end position="89"/>
    </location>
</feature>
<accession>R4YU49</accession>
<gene>
    <name evidence="2" type="ORF">OLEAN_C33770</name>
</gene>
<keyword evidence="1" id="KW-1133">Transmembrane helix</keyword>
<feature type="transmembrane region" description="Helical" evidence="1">
    <location>
        <begin position="414"/>
        <end position="433"/>
    </location>
</feature>
<dbReference type="Proteomes" id="UP000032749">
    <property type="component" value="Chromosome"/>
</dbReference>
<feature type="transmembrane region" description="Helical" evidence="1">
    <location>
        <begin position="359"/>
        <end position="376"/>
    </location>
</feature>
<feature type="transmembrane region" description="Helical" evidence="1">
    <location>
        <begin position="40"/>
        <end position="59"/>
    </location>
</feature>
<reference evidence="2 3" key="1">
    <citation type="journal article" date="2013" name="Nat. Commun.">
        <title>Genome sequence and functional genomic analysis of the oil-degrading bacterium Oleispira antarctica.</title>
        <authorList>
            <person name="Kube M."/>
            <person name="Chernikova T.N."/>
            <person name="Al-Ramahi Y."/>
            <person name="Beloqui A."/>
            <person name="Lopez-Cortez N."/>
            <person name="Guazzaroni M.E."/>
            <person name="Heipieper H.J."/>
            <person name="Klages S."/>
            <person name="Kotsyurbenko O.R."/>
            <person name="Langer I."/>
            <person name="Nechitaylo T.Y."/>
            <person name="Lunsdorf H."/>
            <person name="Fernandez M."/>
            <person name="Juarez S."/>
            <person name="Ciordia S."/>
            <person name="Singer A."/>
            <person name="Kagan O."/>
            <person name="Egorova O."/>
            <person name="Petit P.A."/>
            <person name="Stogios P."/>
            <person name="Kim Y."/>
            <person name="Tchigvintsev A."/>
            <person name="Flick R."/>
            <person name="Denaro R."/>
            <person name="Genovese M."/>
            <person name="Albar J.P."/>
            <person name="Reva O.N."/>
            <person name="Martinez-Gomariz M."/>
            <person name="Tran H."/>
            <person name="Ferrer M."/>
            <person name="Savchenko A."/>
            <person name="Yakunin A.F."/>
            <person name="Yakimov M.M."/>
            <person name="Golyshina O.V."/>
            <person name="Reinhardt R."/>
            <person name="Golyshin P.N."/>
        </authorList>
    </citation>
    <scope>NUCLEOTIDE SEQUENCE [LARGE SCALE GENOMIC DNA]</scope>
</reference>
<feature type="transmembrane region" description="Helical" evidence="1">
    <location>
        <begin position="383"/>
        <end position="402"/>
    </location>
</feature>
<keyword evidence="1" id="KW-0472">Membrane</keyword>
<dbReference type="EMBL" id="FO203512">
    <property type="protein sequence ID" value="CCK77553.1"/>
    <property type="molecule type" value="Genomic_DNA"/>
</dbReference>
<feature type="transmembrane region" description="Helical" evidence="1">
    <location>
        <begin position="440"/>
        <end position="459"/>
    </location>
</feature>
<dbReference type="Pfam" id="PF05656">
    <property type="entry name" value="DUF805"/>
    <property type="match status" value="1"/>
</dbReference>
<feature type="transmembrane region" description="Helical" evidence="1">
    <location>
        <begin position="314"/>
        <end position="339"/>
    </location>
</feature>
<feature type="transmembrane region" description="Helical" evidence="1">
    <location>
        <begin position="16"/>
        <end position="34"/>
    </location>
</feature>
<evidence type="ECO:0000313" key="3">
    <source>
        <dbReference type="Proteomes" id="UP000032749"/>
    </source>
</evidence>
<evidence type="ECO:0000256" key="1">
    <source>
        <dbReference type="SAM" id="Phobius"/>
    </source>
</evidence>
<dbReference type="PANTHER" id="PTHR34980:SF2">
    <property type="entry name" value="INNER MEMBRANE PROTEIN YHAH-RELATED"/>
    <property type="match status" value="1"/>
</dbReference>
<sequence>MDPLLSYYGNCSRTRLILTLLITFILSVNTYTIFSDFLTPKLFFSLTALTLLPVLISRIREGGLKWYWLPLAFISIVPLLAALIVTASIEKLFNLEVTTPQSLSIAIVFILAFSLITTIIFWLMLGRNHFFRMLLITTPFTAPFWLLYQLFIKKPDQAAIDGDINRLTIPYKKICFTLNGRLSREEFWLYSIIPWGILSLIISSFDIFRNDYTSHIPWLYGIVLVTSSLVGLVFSFSIFVKRLHDLNKSAWWLFLLFIPVIGALYLFIISTFKRGDCEKNEFGNPIDNSKIQSTYNNINIRIKEITQRAWFKRFIIISSVSITALFLSLNYSVIISNSYPYSEDFYFNFKTIFFAAKSYFFYFETVFIIALMFLAINHLKRGIQIKLGLAGLSLVVILYNLFNASDSYRRMPNLFQEAHLIILLYISASLLLIGFLNNKSYLFTIGLVFTFEPIYWLLMSLEQYITYGEYWHGDVHYYIASLQTGVFLMLFYRSINKVNESQIEYKKLMNITI</sequence>
<dbReference type="HOGENOM" id="CLU_530842_0_0_6"/>
<dbReference type="GO" id="GO:0005886">
    <property type="term" value="C:plasma membrane"/>
    <property type="evidence" value="ECO:0007669"/>
    <property type="project" value="TreeGrafter"/>
</dbReference>
<proteinExistence type="predicted"/>
<evidence type="ECO:0008006" key="4">
    <source>
        <dbReference type="Google" id="ProtNLM"/>
    </source>
</evidence>